<reference evidence="1 2" key="1">
    <citation type="submission" date="2013-12" db="EMBL/GenBank/DDBJ databases">
        <title>Ecological redundancy of diverse viral populations within a natural community.</title>
        <authorList>
            <person name="Gregory A.C."/>
            <person name="LaButti K."/>
            <person name="Copeland A."/>
            <person name="Woyke T."/>
            <person name="Sullivan M.B."/>
        </authorList>
    </citation>
    <scope>NUCLEOTIDE SEQUENCE [LARGE SCALE GENOMIC DNA]</scope>
    <source>
        <strain evidence="1">Syn7803C7</strain>
    </source>
</reference>
<dbReference type="EMBL" id="KJ019052">
    <property type="protein sequence ID" value="AIX20000.1"/>
    <property type="molecule type" value="Genomic_DNA"/>
</dbReference>
<dbReference type="Proteomes" id="UP000185323">
    <property type="component" value="Segment"/>
</dbReference>
<organism evidence="1 2">
    <name type="scientific">Synechococcus phage ACG-2014f_Syn7803C7</name>
    <dbReference type="NCBI Taxonomy" id="2790345"/>
    <lineage>
        <taxon>Viruses</taxon>
        <taxon>Duplodnaviria</taxon>
        <taxon>Heunggongvirae</taxon>
        <taxon>Uroviricota</taxon>
        <taxon>Caudoviricetes</taxon>
        <taxon>Pantevenvirales</taxon>
        <taxon>Kyanoviridae</taxon>
        <taxon>Atlauavirus</taxon>
        <taxon>Atlauavirus acg2014f</taxon>
    </lineage>
</organism>
<dbReference type="KEGG" id="vg:24171965"/>
<protein>
    <submittedName>
        <fullName evidence="1">Uncharacterized protein</fullName>
    </submittedName>
</protein>
<gene>
    <name evidence="1" type="ORF">Syn7803C7_109</name>
</gene>
<evidence type="ECO:0000313" key="2">
    <source>
        <dbReference type="Proteomes" id="UP000185323"/>
    </source>
</evidence>
<evidence type="ECO:0000313" key="1">
    <source>
        <dbReference type="EMBL" id="AIX20000.1"/>
    </source>
</evidence>
<name>A0A0E3F3W3_9CAUD</name>
<accession>A0A0E3F3W3</accession>
<keyword evidence="2" id="KW-1185">Reference proteome</keyword>
<proteinExistence type="predicted"/>
<sequence>MEVLHEFLNVHPDDMWVYNKLQLCRKLEYICGPLGAPVPFPGWYILKPAINFLGMGRNSRKIWLTPEDKTENFGIPGEFWSEFFVGEHISIDYHKRHQILTVKGYPEDKKHISECSRWKKWTKVDREVPFPEVLGDVWRNYATINIECIGGNMIEAHVRGNPDFVWGNEEAIPVWKGDRIDPPDGYTYVKSPDYERVGFYIK</sequence>